<comment type="caution">
    <text evidence="1">The sequence shown here is derived from an EMBL/GenBank/DDBJ whole genome shotgun (WGS) entry which is preliminary data.</text>
</comment>
<feature type="non-terminal residue" evidence="1">
    <location>
        <position position="103"/>
    </location>
</feature>
<dbReference type="AlphaFoldDB" id="A0A7J9HMZ3"/>
<gene>
    <name evidence="1" type="ORF">Gohar_003116</name>
</gene>
<name>A0A7J9HMZ3_9ROSI</name>
<organism evidence="1 2">
    <name type="scientific">Gossypium harknessii</name>
    <dbReference type="NCBI Taxonomy" id="34285"/>
    <lineage>
        <taxon>Eukaryota</taxon>
        <taxon>Viridiplantae</taxon>
        <taxon>Streptophyta</taxon>
        <taxon>Embryophyta</taxon>
        <taxon>Tracheophyta</taxon>
        <taxon>Spermatophyta</taxon>
        <taxon>Magnoliopsida</taxon>
        <taxon>eudicotyledons</taxon>
        <taxon>Gunneridae</taxon>
        <taxon>Pentapetalae</taxon>
        <taxon>rosids</taxon>
        <taxon>malvids</taxon>
        <taxon>Malvales</taxon>
        <taxon>Malvaceae</taxon>
        <taxon>Malvoideae</taxon>
        <taxon>Gossypium</taxon>
    </lineage>
</organism>
<evidence type="ECO:0000313" key="1">
    <source>
        <dbReference type="EMBL" id="MBA0811192.1"/>
    </source>
</evidence>
<dbReference type="Proteomes" id="UP000593560">
    <property type="component" value="Unassembled WGS sequence"/>
</dbReference>
<dbReference type="EMBL" id="JABFAD010000010">
    <property type="protein sequence ID" value="MBA0811192.1"/>
    <property type="molecule type" value="Genomic_DNA"/>
</dbReference>
<proteinExistence type="predicted"/>
<evidence type="ECO:0008006" key="3">
    <source>
        <dbReference type="Google" id="ProtNLM"/>
    </source>
</evidence>
<reference evidence="1 2" key="1">
    <citation type="journal article" date="2019" name="Genome Biol. Evol.">
        <title>Insights into the evolution of the New World diploid cottons (Gossypium, subgenus Houzingenia) based on genome sequencing.</title>
        <authorList>
            <person name="Grover C.E."/>
            <person name="Arick M.A. 2nd"/>
            <person name="Thrash A."/>
            <person name="Conover J.L."/>
            <person name="Sanders W.S."/>
            <person name="Peterson D.G."/>
            <person name="Frelichowski J.E."/>
            <person name="Scheffler J.A."/>
            <person name="Scheffler B.E."/>
            <person name="Wendel J.F."/>
        </authorList>
    </citation>
    <scope>NUCLEOTIDE SEQUENCE [LARGE SCALE GENOMIC DNA]</scope>
    <source>
        <strain evidence="1">0</strain>
        <tissue evidence="1">Leaf</tissue>
    </source>
</reference>
<keyword evidence="2" id="KW-1185">Reference proteome</keyword>
<protein>
    <recommendedName>
        <fullName evidence="3">RNase H type-1 domain-containing protein</fullName>
    </recommendedName>
</protein>
<accession>A0A7J9HMZ3</accession>
<evidence type="ECO:0000313" key="2">
    <source>
        <dbReference type="Proteomes" id="UP000593560"/>
    </source>
</evidence>
<dbReference type="OrthoDB" id="956692at2759"/>
<sequence>LRPKLAYYSAVKVNSKLAAAEGVLRDQNGEWILGYNRCLGEAPNSTLIRRVRQLLLKDRQWILQQVPKEDNNYADYLAKMAFGREEGLHLYEVPPREISLSLV</sequence>